<comment type="caution">
    <text evidence="2">The sequence shown here is derived from an EMBL/GenBank/DDBJ whole genome shotgun (WGS) entry which is preliminary data.</text>
</comment>
<accession>A0A1S1NIZ5</accession>
<proteinExistence type="predicted"/>
<gene>
    <name evidence="2" type="ORF">BKN37_13135</name>
</gene>
<name>A0A1S1NIZ5_9MYCO</name>
<protein>
    <submittedName>
        <fullName evidence="2">Uncharacterized protein</fullName>
    </submittedName>
</protein>
<dbReference type="EMBL" id="MLQM01000061">
    <property type="protein sequence ID" value="OHV03819.1"/>
    <property type="molecule type" value="Genomic_DNA"/>
</dbReference>
<dbReference type="AlphaFoldDB" id="A0A1S1NIZ5"/>
<evidence type="ECO:0000313" key="2">
    <source>
        <dbReference type="EMBL" id="OHV03819.1"/>
    </source>
</evidence>
<feature type="coiled-coil region" evidence="1">
    <location>
        <begin position="3"/>
        <end position="30"/>
    </location>
</feature>
<dbReference type="RefSeq" id="WP_071026473.1">
    <property type="nucleotide sequence ID" value="NZ_MLQM01000061.1"/>
</dbReference>
<dbReference type="Gene3D" id="1.20.58.130">
    <property type="match status" value="1"/>
</dbReference>
<evidence type="ECO:0000313" key="3">
    <source>
        <dbReference type="Proteomes" id="UP000179734"/>
    </source>
</evidence>
<keyword evidence="1" id="KW-0175">Coiled coil</keyword>
<reference evidence="2 3" key="1">
    <citation type="submission" date="2016-10" db="EMBL/GenBank/DDBJ databases">
        <title>Genome sequence of Mycobacterium talmonii.</title>
        <authorList>
            <person name="Greninger A.L."/>
            <person name="Elliott B."/>
            <person name="Vasireddy S."/>
            <person name="Vasireddy R."/>
        </authorList>
    </citation>
    <scope>NUCLEOTIDE SEQUENCE [LARGE SCALE GENOMIC DNA]</scope>
    <source>
        <strain evidence="3">NE-TNMC-100812</strain>
    </source>
</reference>
<organism evidence="2 3">
    <name type="scientific">Mycobacterium talmoniae</name>
    <dbReference type="NCBI Taxonomy" id="1858794"/>
    <lineage>
        <taxon>Bacteria</taxon>
        <taxon>Bacillati</taxon>
        <taxon>Actinomycetota</taxon>
        <taxon>Actinomycetes</taxon>
        <taxon>Mycobacteriales</taxon>
        <taxon>Mycobacteriaceae</taxon>
        <taxon>Mycobacterium</taxon>
    </lineage>
</organism>
<dbReference type="Proteomes" id="UP000179734">
    <property type="component" value="Unassembled WGS sequence"/>
</dbReference>
<keyword evidence="3" id="KW-1185">Reference proteome</keyword>
<evidence type="ECO:0000256" key="1">
    <source>
        <dbReference type="SAM" id="Coils"/>
    </source>
</evidence>
<sequence length="105" mass="11372">MPSENLESRVTALEGQVRELRGRVRASEQDAAAARVLAGGADRDVGAIGDELRDFRNATTASFNALREDMVDLRQEMRAKFDLAAAGQQRIVDLIQTVIDAQGSA</sequence>